<feature type="region of interest" description="Disordered" evidence="1">
    <location>
        <begin position="1"/>
        <end position="114"/>
    </location>
</feature>
<dbReference type="Proteomes" id="UP001652583">
    <property type="component" value="Chromosome A2"/>
</dbReference>
<sequence length="149" mass="15636">MRNNEPRGPAAPRASQLGPSPSGPPVEAAPHWSPPPPAGHPLGTNLRPSAHTRGVEVKLSWAAPAPRRPLPPPRPAPSPHPAGPPTAQPGPERRPRRLLPAPAPETPLGPRRREAQVQGTLFTRAEGVDTLALPVARTSAQVKRAGSIQ</sequence>
<gene>
    <name evidence="3" type="primary">LOC113602995</name>
</gene>
<name>A0ABM3PSE2_ACIJB</name>
<keyword evidence="2" id="KW-1185">Reference proteome</keyword>
<dbReference type="RefSeq" id="XP_053074599.1">
    <property type="nucleotide sequence ID" value="XM_053218624.1"/>
</dbReference>
<accession>A0ABM3PSE2</accession>
<dbReference type="GeneID" id="113602995"/>
<protein>
    <submittedName>
        <fullName evidence="3">Uncharacterized protein LOC113602995 isoform X1</fullName>
    </submittedName>
</protein>
<evidence type="ECO:0000313" key="2">
    <source>
        <dbReference type="Proteomes" id="UP001652583"/>
    </source>
</evidence>
<proteinExistence type="predicted"/>
<organism evidence="2 3">
    <name type="scientific">Acinonyx jubatus</name>
    <name type="common">Cheetah</name>
    <dbReference type="NCBI Taxonomy" id="32536"/>
    <lineage>
        <taxon>Eukaryota</taxon>
        <taxon>Metazoa</taxon>
        <taxon>Chordata</taxon>
        <taxon>Craniata</taxon>
        <taxon>Vertebrata</taxon>
        <taxon>Euteleostomi</taxon>
        <taxon>Mammalia</taxon>
        <taxon>Eutheria</taxon>
        <taxon>Laurasiatheria</taxon>
        <taxon>Carnivora</taxon>
        <taxon>Feliformia</taxon>
        <taxon>Felidae</taxon>
        <taxon>Felinae</taxon>
        <taxon>Acinonyx</taxon>
    </lineage>
</organism>
<feature type="compositionally biased region" description="Pro residues" evidence="1">
    <location>
        <begin position="66"/>
        <end position="88"/>
    </location>
</feature>
<evidence type="ECO:0000256" key="1">
    <source>
        <dbReference type="SAM" id="MobiDB-lite"/>
    </source>
</evidence>
<evidence type="ECO:0000313" key="3">
    <source>
        <dbReference type="RefSeq" id="XP_053074599.1"/>
    </source>
</evidence>
<reference evidence="3" key="1">
    <citation type="submission" date="2025-08" db="UniProtKB">
        <authorList>
            <consortium name="RefSeq"/>
        </authorList>
    </citation>
    <scope>IDENTIFICATION</scope>
    <source>
        <tissue evidence="3">Blood</tissue>
    </source>
</reference>